<evidence type="ECO:0000313" key="3">
    <source>
        <dbReference type="EMBL" id="GLZ81898.1"/>
    </source>
</evidence>
<keyword evidence="4" id="KW-1185">Reference proteome</keyword>
<keyword evidence="2 3" id="KW-0548">Nucleotidyltransferase</keyword>
<evidence type="ECO:0000313" key="4">
    <source>
        <dbReference type="Proteomes" id="UP001165079"/>
    </source>
</evidence>
<comment type="caution">
    <text evidence="3">The sequence shown here is derived from an EMBL/GenBank/DDBJ whole genome shotgun (WGS) entry which is preliminary data.</text>
</comment>
<dbReference type="GO" id="GO:0050518">
    <property type="term" value="F:2-C-methyl-D-erythritol 4-phosphate cytidylyltransferase activity"/>
    <property type="evidence" value="ECO:0007669"/>
    <property type="project" value="TreeGrafter"/>
</dbReference>
<dbReference type="RefSeq" id="WP_285667466.1">
    <property type="nucleotide sequence ID" value="NZ_BSTX01000008.1"/>
</dbReference>
<accession>A0A9W6STQ6</accession>
<protein>
    <submittedName>
        <fullName evidence="3">2-C-methyl-D-erythritol 4-phosphate cytidylyltransferase</fullName>
    </submittedName>
</protein>
<reference evidence="3" key="1">
    <citation type="submission" date="2023-03" db="EMBL/GenBank/DDBJ databases">
        <title>Actinorhabdospora filicis NBRC 111898.</title>
        <authorList>
            <person name="Ichikawa N."/>
            <person name="Sato H."/>
            <person name="Tonouchi N."/>
        </authorList>
    </citation>
    <scope>NUCLEOTIDE SEQUENCE</scope>
    <source>
        <strain evidence="3">NBRC 111898</strain>
    </source>
</reference>
<gene>
    <name evidence="3" type="ORF">Afil01_67050</name>
</gene>
<name>A0A9W6STQ6_9ACTN</name>
<dbReference type="InterPro" id="IPR029044">
    <property type="entry name" value="Nucleotide-diphossugar_trans"/>
</dbReference>
<evidence type="ECO:0000256" key="1">
    <source>
        <dbReference type="ARBA" id="ARBA00022679"/>
    </source>
</evidence>
<dbReference type="InterPro" id="IPR034683">
    <property type="entry name" value="IspD/TarI"/>
</dbReference>
<dbReference type="Gene3D" id="3.90.550.10">
    <property type="entry name" value="Spore Coat Polysaccharide Biosynthesis Protein SpsA, Chain A"/>
    <property type="match status" value="1"/>
</dbReference>
<dbReference type="Pfam" id="PF01128">
    <property type="entry name" value="IspD"/>
    <property type="match status" value="1"/>
</dbReference>
<proteinExistence type="predicted"/>
<sequence>MYSLILLNGGIGSRVAAGQPKQFVSVNGLPIIVYSLVAADAVDEIDEIILNYPEGWRDDVEKLVVDYAVRKPVTYAPAGATRHESVRSLLPLARNEHVLLHETARPLVTAADFRRLIASPHDNVSFMLPIPFTVAPVDPATGKVTGHLERDRLRNVQLPQKYRLSDLADAHAYAEANGLIFTEDGTLATVAGKDVYFLDGADRNFKVTTATDVRLAGFLLGGDDEGE</sequence>
<organism evidence="3 4">
    <name type="scientific">Actinorhabdospora filicis</name>
    <dbReference type="NCBI Taxonomy" id="1785913"/>
    <lineage>
        <taxon>Bacteria</taxon>
        <taxon>Bacillati</taxon>
        <taxon>Actinomycetota</taxon>
        <taxon>Actinomycetes</taxon>
        <taxon>Micromonosporales</taxon>
        <taxon>Micromonosporaceae</taxon>
        <taxon>Actinorhabdospora</taxon>
    </lineage>
</organism>
<dbReference type="EMBL" id="BSTX01000008">
    <property type="protein sequence ID" value="GLZ81898.1"/>
    <property type="molecule type" value="Genomic_DNA"/>
</dbReference>
<dbReference type="InterPro" id="IPR050088">
    <property type="entry name" value="IspD/TarI_cytidylyltransf_bact"/>
</dbReference>
<dbReference type="PANTHER" id="PTHR32125">
    <property type="entry name" value="2-C-METHYL-D-ERYTHRITOL 4-PHOSPHATE CYTIDYLYLTRANSFERASE, CHLOROPLASTIC"/>
    <property type="match status" value="1"/>
</dbReference>
<dbReference type="PANTHER" id="PTHR32125:SF4">
    <property type="entry name" value="2-C-METHYL-D-ERYTHRITOL 4-PHOSPHATE CYTIDYLYLTRANSFERASE, CHLOROPLASTIC"/>
    <property type="match status" value="1"/>
</dbReference>
<dbReference type="Proteomes" id="UP001165079">
    <property type="component" value="Unassembled WGS sequence"/>
</dbReference>
<dbReference type="AlphaFoldDB" id="A0A9W6STQ6"/>
<keyword evidence="1" id="KW-0808">Transferase</keyword>
<evidence type="ECO:0000256" key="2">
    <source>
        <dbReference type="ARBA" id="ARBA00022695"/>
    </source>
</evidence>
<dbReference type="SUPFAM" id="SSF53448">
    <property type="entry name" value="Nucleotide-diphospho-sugar transferases"/>
    <property type="match status" value="1"/>
</dbReference>